<dbReference type="SMART" id="SM00420">
    <property type="entry name" value="HTH_DEOR"/>
    <property type="match status" value="1"/>
</dbReference>
<evidence type="ECO:0000313" key="6">
    <source>
        <dbReference type="Proteomes" id="UP001596620"/>
    </source>
</evidence>
<evidence type="ECO:0000256" key="2">
    <source>
        <dbReference type="ARBA" id="ARBA00023125"/>
    </source>
</evidence>
<dbReference type="SUPFAM" id="SSF46785">
    <property type="entry name" value="Winged helix' DNA-binding domain"/>
    <property type="match status" value="1"/>
</dbReference>
<dbReference type="Gene3D" id="3.40.50.1360">
    <property type="match status" value="1"/>
</dbReference>
<dbReference type="InterPro" id="IPR036388">
    <property type="entry name" value="WH-like_DNA-bd_sf"/>
</dbReference>
<name>A0ABW2UYN7_9BACI</name>
<keyword evidence="2 5" id="KW-0238">DNA-binding</keyword>
<reference evidence="6" key="1">
    <citation type="journal article" date="2019" name="Int. J. Syst. Evol. Microbiol.">
        <title>The Global Catalogue of Microorganisms (GCM) 10K type strain sequencing project: providing services to taxonomists for standard genome sequencing and annotation.</title>
        <authorList>
            <consortium name="The Broad Institute Genomics Platform"/>
            <consortium name="The Broad Institute Genome Sequencing Center for Infectious Disease"/>
            <person name="Wu L."/>
            <person name="Ma J."/>
        </authorList>
    </citation>
    <scope>NUCLEOTIDE SEQUENCE [LARGE SCALE GENOMIC DNA]</scope>
    <source>
        <strain evidence="6">JCM 30234</strain>
    </source>
</reference>
<dbReference type="InterPro" id="IPR001034">
    <property type="entry name" value="DeoR_HTH"/>
</dbReference>
<evidence type="ECO:0000313" key="5">
    <source>
        <dbReference type="EMBL" id="MFC7747665.1"/>
    </source>
</evidence>
<organism evidence="5 6">
    <name type="scientific">Lentibacillus kimchii</name>
    <dbReference type="NCBI Taxonomy" id="1542911"/>
    <lineage>
        <taxon>Bacteria</taxon>
        <taxon>Bacillati</taxon>
        <taxon>Bacillota</taxon>
        <taxon>Bacilli</taxon>
        <taxon>Bacillales</taxon>
        <taxon>Bacillaceae</taxon>
        <taxon>Lentibacillus</taxon>
    </lineage>
</organism>
<dbReference type="EMBL" id="JBHTGR010000055">
    <property type="protein sequence ID" value="MFC7747665.1"/>
    <property type="molecule type" value="Genomic_DNA"/>
</dbReference>
<dbReference type="Gene3D" id="1.10.10.10">
    <property type="entry name" value="Winged helix-like DNA-binding domain superfamily/Winged helix DNA-binding domain"/>
    <property type="match status" value="1"/>
</dbReference>
<gene>
    <name evidence="5" type="ORF">ACFQU8_10760</name>
</gene>
<protein>
    <submittedName>
        <fullName evidence="5">DeoR/GlpR family DNA-binding transcription regulator</fullName>
    </submittedName>
</protein>
<feature type="domain" description="HTH deoR-type" evidence="4">
    <location>
        <begin position="3"/>
        <end position="58"/>
    </location>
</feature>
<keyword evidence="1" id="KW-0805">Transcription regulation</keyword>
<dbReference type="InterPro" id="IPR036390">
    <property type="entry name" value="WH_DNA-bd_sf"/>
</dbReference>
<dbReference type="PROSITE" id="PS51000">
    <property type="entry name" value="HTH_DEOR_2"/>
    <property type="match status" value="1"/>
</dbReference>
<dbReference type="PANTHER" id="PTHR30363:SF56">
    <property type="entry name" value="TRANSCRIPTIONAL REGULATOR, DEOR FAMILY"/>
    <property type="match status" value="1"/>
</dbReference>
<dbReference type="PRINTS" id="PR00037">
    <property type="entry name" value="HTHLACR"/>
</dbReference>
<dbReference type="PANTHER" id="PTHR30363">
    <property type="entry name" value="HTH-TYPE TRANSCRIPTIONAL REGULATOR SRLR-RELATED"/>
    <property type="match status" value="1"/>
</dbReference>
<evidence type="ECO:0000256" key="1">
    <source>
        <dbReference type="ARBA" id="ARBA00023015"/>
    </source>
</evidence>
<proteinExistence type="predicted"/>
<dbReference type="InterPro" id="IPR014036">
    <property type="entry name" value="DeoR-like_C"/>
</dbReference>
<keyword evidence="3" id="KW-0804">Transcription</keyword>
<evidence type="ECO:0000259" key="4">
    <source>
        <dbReference type="PROSITE" id="PS51000"/>
    </source>
</evidence>
<keyword evidence="6" id="KW-1185">Reference proteome</keyword>
<dbReference type="InterPro" id="IPR050313">
    <property type="entry name" value="Carb_Metab_HTH_regulators"/>
</dbReference>
<dbReference type="InterPro" id="IPR037171">
    <property type="entry name" value="NagB/RpiA_transferase-like"/>
</dbReference>
<dbReference type="PROSITE" id="PS00894">
    <property type="entry name" value="HTH_DEOR_1"/>
    <property type="match status" value="1"/>
</dbReference>
<accession>A0ABW2UYN7</accession>
<dbReference type="SUPFAM" id="SSF100950">
    <property type="entry name" value="NagB/RpiA/CoA transferase-like"/>
    <property type="match status" value="1"/>
</dbReference>
<dbReference type="InterPro" id="IPR018356">
    <property type="entry name" value="Tscrpt_reg_HTH_DeoR_CS"/>
</dbReference>
<dbReference type="Pfam" id="PF00455">
    <property type="entry name" value="DeoRC"/>
    <property type="match status" value="1"/>
</dbReference>
<dbReference type="RefSeq" id="WP_382359760.1">
    <property type="nucleotide sequence ID" value="NZ_JBHTGR010000055.1"/>
</dbReference>
<dbReference type="Proteomes" id="UP001596620">
    <property type="component" value="Unassembled WGS sequence"/>
</dbReference>
<evidence type="ECO:0000256" key="3">
    <source>
        <dbReference type="ARBA" id="ARBA00023163"/>
    </source>
</evidence>
<comment type="caution">
    <text evidence="5">The sequence shown here is derived from an EMBL/GenBank/DDBJ whole genome shotgun (WGS) entry which is preliminary data.</text>
</comment>
<dbReference type="Pfam" id="PF08220">
    <property type="entry name" value="HTH_DeoR"/>
    <property type="match status" value="1"/>
</dbReference>
<sequence>MLNEERHQLILDQLNQHQILKSQYLMDAIGCSESTIRRDLDHLEAEGKLIRIHGGAKRAYQLDTEQTTKEKSFKNVQNKDMIGQKAAGLIEHRDVIYIDAGTTTLAILPYVTDQSITVVTNGIQHASMLADQGIETFLTGGRIKHDTKAMIGSQSLHDLSYYRFDKAFLGMNGIDSAFGCTTPDPEEAVLKQTAHKQAAITFLLADQSKWDKISFTKVCDLDAITVITDRLNEHLNHYREKTNIMEAVQ</sequence>
<dbReference type="GO" id="GO:0003677">
    <property type="term" value="F:DNA binding"/>
    <property type="evidence" value="ECO:0007669"/>
    <property type="project" value="UniProtKB-KW"/>
</dbReference>
<dbReference type="SMART" id="SM01134">
    <property type="entry name" value="DeoRC"/>
    <property type="match status" value="1"/>
</dbReference>